<dbReference type="SUPFAM" id="SSF53474">
    <property type="entry name" value="alpha/beta-Hydrolases"/>
    <property type="match status" value="1"/>
</dbReference>
<dbReference type="PANTHER" id="PTHR12277">
    <property type="entry name" value="ALPHA/BETA HYDROLASE DOMAIN-CONTAINING PROTEIN"/>
    <property type="match status" value="1"/>
</dbReference>
<dbReference type="GO" id="GO:0005886">
    <property type="term" value="C:plasma membrane"/>
    <property type="evidence" value="ECO:0007669"/>
    <property type="project" value="TreeGrafter"/>
</dbReference>
<dbReference type="EMBL" id="UYRT01032339">
    <property type="protein sequence ID" value="VDK74865.1"/>
    <property type="molecule type" value="Genomic_DNA"/>
</dbReference>
<dbReference type="WBParaSite" id="GPUH_0000962901-mRNA-1">
    <property type="protein sequence ID" value="GPUH_0000962901-mRNA-1"/>
    <property type="gene ID" value="GPUH_0000962901"/>
</dbReference>
<accession>A0A183DLM7</accession>
<evidence type="ECO:0000313" key="1">
    <source>
        <dbReference type="EMBL" id="VDK74865.1"/>
    </source>
</evidence>
<gene>
    <name evidence="1" type="ORF">GPUH_LOCUS9620</name>
</gene>
<proteinExistence type="predicted"/>
<name>A0A183DLM7_9BILA</name>
<dbReference type="AlphaFoldDB" id="A0A183DLM7"/>
<dbReference type="InterPro" id="IPR029058">
    <property type="entry name" value="AB_hydrolase_fold"/>
</dbReference>
<dbReference type="OrthoDB" id="5851599at2759"/>
<sequence>VHLIRSANGDILVAVLVRCDKSYRRKRPSPYVILFAQPNSSDVGSCMLTDPNLADIADFLQCDLMAFDYSGFGLSTGTPTEQNVYQNIEAVYQFVSKC</sequence>
<organism evidence="3">
    <name type="scientific">Gongylonema pulchrum</name>
    <dbReference type="NCBI Taxonomy" id="637853"/>
    <lineage>
        <taxon>Eukaryota</taxon>
        <taxon>Metazoa</taxon>
        <taxon>Ecdysozoa</taxon>
        <taxon>Nematoda</taxon>
        <taxon>Chromadorea</taxon>
        <taxon>Rhabditida</taxon>
        <taxon>Spirurina</taxon>
        <taxon>Spiruromorpha</taxon>
        <taxon>Spiruroidea</taxon>
        <taxon>Gongylonematidae</taxon>
        <taxon>Gongylonema</taxon>
    </lineage>
</organism>
<evidence type="ECO:0000313" key="3">
    <source>
        <dbReference type="WBParaSite" id="GPUH_0000962901-mRNA-1"/>
    </source>
</evidence>
<evidence type="ECO:0000313" key="2">
    <source>
        <dbReference type="Proteomes" id="UP000271098"/>
    </source>
</evidence>
<reference evidence="1 2" key="2">
    <citation type="submission" date="2018-11" db="EMBL/GenBank/DDBJ databases">
        <authorList>
            <consortium name="Pathogen Informatics"/>
        </authorList>
    </citation>
    <scope>NUCLEOTIDE SEQUENCE [LARGE SCALE GENOMIC DNA]</scope>
</reference>
<protein>
    <submittedName>
        <fullName evidence="3">AB hydrolase-1 domain-containing protein</fullName>
    </submittedName>
</protein>
<dbReference type="GO" id="GO:0008474">
    <property type="term" value="F:palmitoyl-(protein) hydrolase activity"/>
    <property type="evidence" value="ECO:0007669"/>
    <property type="project" value="TreeGrafter"/>
</dbReference>
<dbReference type="Gene3D" id="3.40.50.1820">
    <property type="entry name" value="alpha/beta hydrolase"/>
    <property type="match status" value="1"/>
</dbReference>
<reference evidence="3" key="1">
    <citation type="submission" date="2016-06" db="UniProtKB">
        <authorList>
            <consortium name="WormBaseParasite"/>
        </authorList>
    </citation>
    <scope>IDENTIFICATION</scope>
</reference>
<dbReference type="Proteomes" id="UP000271098">
    <property type="component" value="Unassembled WGS sequence"/>
</dbReference>
<dbReference type="GO" id="GO:0010008">
    <property type="term" value="C:endosome membrane"/>
    <property type="evidence" value="ECO:0007669"/>
    <property type="project" value="TreeGrafter"/>
</dbReference>
<dbReference type="PANTHER" id="PTHR12277:SF81">
    <property type="entry name" value="PROTEIN ABHD13"/>
    <property type="match status" value="1"/>
</dbReference>
<keyword evidence="2" id="KW-1185">Reference proteome</keyword>